<evidence type="ECO:0000256" key="13">
    <source>
        <dbReference type="ARBA" id="ARBA00031891"/>
    </source>
</evidence>
<evidence type="ECO:0000256" key="7">
    <source>
        <dbReference type="ARBA" id="ARBA00022723"/>
    </source>
</evidence>
<keyword evidence="8 15" id="KW-0378">Hydrolase</keyword>
<dbReference type="EC" id="3.5.1.18" evidence="4 15"/>
<sequence length="382" mass="41324">MSKTLALTEELIALSSVTPEDKGCQQRLIALLEPLGFVCETIRSGDVTNLWAKRTGAAGNGATAQPLLVFAGHTDVVPTGPIEQWHSLPFVPTRRDGKLYGRGAADMKTSIAAMVVAVEEFTSAHPGHKGSIGFLITSDEEGPATDGTVVVCNELKKRGEQIDYCLVGEPTSVNLLGDMSKNGRRGSMSGKLTIRGVQGHIAYPQLAKNPIHLAAPALADLVEEHWDAGNEYYLPTSWQMSNIHGGAGASNVIPGEVVIDFNFRFSTASTVDGLQQRVHAILDRHKLEYSLKWTVNGLPFLTPRGVLSDALSDAIRAETGLETELSTTGGTSDGRFIAQICPQVIEFGPPNASIHKIDEHIELRFVEPLKNIYRRLLENLLI</sequence>
<dbReference type="HAMAP" id="MF_01690">
    <property type="entry name" value="DapE"/>
    <property type="match status" value="1"/>
</dbReference>
<keyword evidence="12 15" id="KW-0170">Cobalt</keyword>
<dbReference type="SUPFAM" id="SSF55031">
    <property type="entry name" value="Bacterial exopeptidase dimerisation domain"/>
    <property type="match status" value="1"/>
</dbReference>
<keyword evidence="7 15" id="KW-0479">Metal-binding</keyword>
<dbReference type="EMBL" id="JBHRTP010000038">
    <property type="protein sequence ID" value="MFC3108873.1"/>
    <property type="molecule type" value="Genomic_DNA"/>
</dbReference>
<proteinExistence type="inferred from homology"/>
<evidence type="ECO:0000313" key="17">
    <source>
        <dbReference type="EMBL" id="MFC3108873.1"/>
    </source>
</evidence>
<comment type="caution">
    <text evidence="17">The sequence shown here is derived from an EMBL/GenBank/DDBJ whole genome shotgun (WGS) entry which is preliminary data.</text>
</comment>
<comment type="pathway">
    <text evidence="1 15">Amino-acid biosynthesis; L-lysine biosynthesis via DAP pathway; LL-2,6-diaminopimelate from (S)-tetrahydrodipicolinate (succinylase route): step 3/3.</text>
</comment>
<gene>
    <name evidence="15 17" type="primary">dapE</name>
    <name evidence="17" type="ORF">ACFOFO_13030</name>
</gene>
<evidence type="ECO:0000256" key="4">
    <source>
        <dbReference type="ARBA" id="ARBA00011921"/>
    </source>
</evidence>
<dbReference type="InterPro" id="IPR036264">
    <property type="entry name" value="Bact_exopeptidase_dim_dom"/>
</dbReference>
<keyword evidence="18" id="KW-1185">Reference proteome</keyword>
<feature type="active site" evidence="15">
    <location>
        <position position="75"/>
    </location>
</feature>
<feature type="binding site" evidence="15">
    <location>
        <position position="73"/>
    </location>
    <ligand>
        <name>Zn(2+)</name>
        <dbReference type="ChEBI" id="CHEBI:29105"/>
        <label>1</label>
    </ligand>
</feature>
<dbReference type="CDD" id="cd03891">
    <property type="entry name" value="M20_DapE_proteobac"/>
    <property type="match status" value="1"/>
</dbReference>
<evidence type="ECO:0000256" key="1">
    <source>
        <dbReference type="ARBA" id="ARBA00005130"/>
    </source>
</evidence>
<dbReference type="InterPro" id="IPR050072">
    <property type="entry name" value="Peptidase_M20A"/>
</dbReference>
<name>A0ABV7F1H8_9BURK</name>
<feature type="binding site" evidence="15">
    <location>
        <position position="141"/>
    </location>
    <ligand>
        <name>Zn(2+)</name>
        <dbReference type="ChEBI" id="CHEBI:29105"/>
        <label>2</label>
    </ligand>
</feature>
<keyword evidence="9 15" id="KW-0862">Zinc</keyword>
<feature type="binding site" evidence="15">
    <location>
        <position position="169"/>
    </location>
    <ligand>
        <name>Zn(2+)</name>
        <dbReference type="ChEBI" id="CHEBI:29105"/>
        <label>1</label>
    </ligand>
</feature>
<keyword evidence="6 15" id="KW-0028">Amino-acid biosynthesis</keyword>
<feature type="active site" description="Proton acceptor" evidence="15">
    <location>
        <position position="140"/>
    </location>
</feature>
<evidence type="ECO:0000256" key="2">
    <source>
        <dbReference type="ARBA" id="ARBA00006746"/>
    </source>
</evidence>
<dbReference type="InterPro" id="IPR005941">
    <property type="entry name" value="DapE_proteobac"/>
</dbReference>
<evidence type="ECO:0000256" key="3">
    <source>
        <dbReference type="ARBA" id="ARBA00011738"/>
    </source>
</evidence>
<dbReference type="Gene3D" id="3.40.630.10">
    <property type="entry name" value="Zn peptidases"/>
    <property type="match status" value="2"/>
</dbReference>
<evidence type="ECO:0000256" key="15">
    <source>
        <dbReference type="HAMAP-Rule" id="MF_01690"/>
    </source>
</evidence>
<comment type="cofactor">
    <cofactor evidence="15">
        <name>Zn(2+)</name>
        <dbReference type="ChEBI" id="CHEBI:29105"/>
    </cofactor>
    <cofactor evidence="15">
        <name>Co(2+)</name>
        <dbReference type="ChEBI" id="CHEBI:48828"/>
    </cofactor>
    <text evidence="15">Binds 2 Zn(2+) or Co(2+) ions per subunit.</text>
</comment>
<evidence type="ECO:0000256" key="14">
    <source>
        <dbReference type="ARBA" id="ARBA00051301"/>
    </source>
</evidence>
<evidence type="ECO:0000313" key="18">
    <source>
        <dbReference type="Proteomes" id="UP001595530"/>
    </source>
</evidence>
<dbReference type="NCBIfam" id="NF009557">
    <property type="entry name" value="PRK13009.1"/>
    <property type="match status" value="1"/>
</dbReference>
<evidence type="ECO:0000256" key="6">
    <source>
        <dbReference type="ARBA" id="ARBA00022605"/>
    </source>
</evidence>
<keyword evidence="10 15" id="KW-0220">Diaminopimelate biosynthesis</keyword>
<protein>
    <recommendedName>
        <fullName evidence="5 15">Succinyl-diaminopimelate desuccinylase</fullName>
        <shortName evidence="15">SDAP desuccinylase</shortName>
        <ecNumber evidence="4 15">3.5.1.18</ecNumber>
    </recommendedName>
    <alternativeName>
        <fullName evidence="13 15">N-succinyl-LL-2,6-diaminoheptanedioate amidohydrolase</fullName>
    </alternativeName>
</protein>
<evidence type="ECO:0000256" key="8">
    <source>
        <dbReference type="ARBA" id="ARBA00022801"/>
    </source>
</evidence>
<comment type="function">
    <text evidence="15">Catalyzes the hydrolysis of N-succinyl-L,L-diaminopimelic acid (SDAP), forming succinate and LL-2,6-diaminopimelate (DAP), an intermediate involved in the bacterial biosynthesis of lysine and meso-diaminopimelic acid, an essential component of bacterial cell walls.</text>
</comment>
<dbReference type="RefSeq" id="WP_390324668.1">
    <property type="nucleotide sequence ID" value="NZ_JBHRTP010000038.1"/>
</dbReference>
<dbReference type="NCBIfam" id="TIGR01246">
    <property type="entry name" value="dapE_proteo"/>
    <property type="match status" value="1"/>
</dbReference>
<evidence type="ECO:0000256" key="11">
    <source>
        <dbReference type="ARBA" id="ARBA00023154"/>
    </source>
</evidence>
<reference evidence="18" key="1">
    <citation type="journal article" date="2019" name="Int. J. Syst. Evol. Microbiol.">
        <title>The Global Catalogue of Microorganisms (GCM) 10K type strain sequencing project: providing services to taxonomists for standard genome sequencing and annotation.</title>
        <authorList>
            <consortium name="The Broad Institute Genomics Platform"/>
            <consortium name="The Broad Institute Genome Sequencing Center for Infectious Disease"/>
            <person name="Wu L."/>
            <person name="Ma J."/>
        </authorList>
    </citation>
    <scope>NUCLEOTIDE SEQUENCE [LARGE SCALE GENOMIC DNA]</scope>
    <source>
        <strain evidence="18">KCTC 42986</strain>
    </source>
</reference>
<keyword evidence="11 15" id="KW-0457">Lysine biosynthesis</keyword>
<accession>A0ABV7F1H8</accession>
<feature type="binding site" evidence="15">
    <location>
        <position position="106"/>
    </location>
    <ligand>
        <name>Zn(2+)</name>
        <dbReference type="ChEBI" id="CHEBI:29105"/>
        <label>2</label>
    </ligand>
</feature>
<dbReference type="SUPFAM" id="SSF53187">
    <property type="entry name" value="Zn-dependent exopeptidases"/>
    <property type="match status" value="1"/>
</dbReference>
<organism evidence="17 18">
    <name type="scientific">Undibacterium arcticum</name>
    <dbReference type="NCBI Taxonomy" id="1762892"/>
    <lineage>
        <taxon>Bacteria</taxon>
        <taxon>Pseudomonadati</taxon>
        <taxon>Pseudomonadota</taxon>
        <taxon>Betaproteobacteria</taxon>
        <taxon>Burkholderiales</taxon>
        <taxon>Oxalobacteraceae</taxon>
        <taxon>Undibacterium</taxon>
    </lineage>
</organism>
<evidence type="ECO:0000256" key="9">
    <source>
        <dbReference type="ARBA" id="ARBA00022833"/>
    </source>
</evidence>
<dbReference type="PANTHER" id="PTHR43808:SF31">
    <property type="entry name" value="N-ACETYL-L-CITRULLINE DEACETYLASE"/>
    <property type="match status" value="1"/>
</dbReference>
<dbReference type="InterPro" id="IPR011650">
    <property type="entry name" value="Peptidase_M20_dimer"/>
</dbReference>
<dbReference type="PANTHER" id="PTHR43808">
    <property type="entry name" value="ACETYLORNITHINE DEACETYLASE"/>
    <property type="match status" value="1"/>
</dbReference>
<dbReference type="GO" id="GO:0009014">
    <property type="term" value="F:succinyl-diaminopimelate desuccinylase activity"/>
    <property type="evidence" value="ECO:0007669"/>
    <property type="project" value="UniProtKB-EC"/>
</dbReference>
<evidence type="ECO:0000256" key="5">
    <source>
        <dbReference type="ARBA" id="ARBA00022391"/>
    </source>
</evidence>
<dbReference type="Pfam" id="PF07687">
    <property type="entry name" value="M20_dimer"/>
    <property type="match status" value="1"/>
</dbReference>
<feature type="binding site" evidence="15">
    <location>
        <position position="355"/>
    </location>
    <ligand>
        <name>Zn(2+)</name>
        <dbReference type="ChEBI" id="CHEBI:29105"/>
        <label>2</label>
    </ligand>
</feature>
<feature type="binding site" evidence="15">
    <location>
        <position position="106"/>
    </location>
    <ligand>
        <name>Zn(2+)</name>
        <dbReference type="ChEBI" id="CHEBI:29105"/>
        <label>1</label>
    </ligand>
</feature>
<comment type="catalytic activity">
    <reaction evidence="14 15">
        <text>N-succinyl-(2S,6S)-2,6-diaminopimelate + H2O = (2S,6S)-2,6-diaminopimelate + succinate</text>
        <dbReference type="Rhea" id="RHEA:22608"/>
        <dbReference type="ChEBI" id="CHEBI:15377"/>
        <dbReference type="ChEBI" id="CHEBI:30031"/>
        <dbReference type="ChEBI" id="CHEBI:57609"/>
        <dbReference type="ChEBI" id="CHEBI:58087"/>
        <dbReference type="EC" id="3.5.1.18"/>
    </reaction>
</comment>
<dbReference type="Proteomes" id="UP001595530">
    <property type="component" value="Unassembled WGS sequence"/>
</dbReference>
<evidence type="ECO:0000259" key="16">
    <source>
        <dbReference type="Pfam" id="PF07687"/>
    </source>
</evidence>
<comment type="subunit">
    <text evidence="3 15">Homodimer.</text>
</comment>
<comment type="similarity">
    <text evidence="2 15">Belongs to the peptidase M20A family. DapE subfamily.</text>
</comment>
<dbReference type="InterPro" id="IPR002933">
    <property type="entry name" value="Peptidase_M20"/>
</dbReference>
<evidence type="ECO:0000256" key="10">
    <source>
        <dbReference type="ARBA" id="ARBA00022915"/>
    </source>
</evidence>
<dbReference type="Pfam" id="PF01546">
    <property type="entry name" value="Peptidase_M20"/>
    <property type="match status" value="1"/>
</dbReference>
<feature type="domain" description="Peptidase M20 dimerisation" evidence="16">
    <location>
        <begin position="182"/>
        <end position="289"/>
    </location>
</feature>
<evidence type="ECO:0000256" key="12">
    <source>
        <dbReference type="ARBA" id="ARBA00023285"/>
    </source>
</evidence>